<evidence type="ECO:0000256" key="3">
    <source>
        <dbReference type="ARBA" id="ARBA00022691"/>
    </source>
</evidence>
<keyword evidence="3 6" id="KW-0949">S-adenosyl-L-methionine</keyword>
<dbReference type="GO" id="GO:0009307">
    <property type="term" value="P:DNA restriction-modification system"/>
    <property type="evidence" value="ECO:0007669"/>
    <property type="project" value="UniProtKB-KW"/>
</dbReference>
<keyword evidence="1 6" id="KW-0489">Methyltransferase</keyword>
<dbReference type="PANTHER" id="PTHR10629">
    <property type="entry name" value="CYTOSINE-SPECIFIC METHYLTRANSFERASE"/>
    <property type="match status" value="1"/>
</dbReference>
<evidence type="ECO:0000313" key="10">
    <source>
        <dbReference type="EMBL" id="MDX6184248.1"/>
    </source>
</evidence>
<dbReference type="GO" id="GO:0044027">
    <property type="term" value="P:negative regulation of gene expression via chromosomal CpG island methylation"/>
    <property type="evidence" value="ECO:0007669"/>
    <property type="project" value="TreeGrafter"/>
</dbReference>
<comment type="caution">
    <text evidence="10">The sequence shown here is derived from an EMBL/GenBank/DDBJ whole genome shotgun (WGS) entry which is preliminary data.</text>
</comment>
<dbReference type="EMBL" id="JAWXVG010000001">
    <property type="protein sequence ID" value="MDX6180648.1"/>
    <property type="molecule type" value="Genomic_DNA"/>
</dbReference>
<keyword evidence="2 6" id="KW-0808">Transferase</keyword>
<dbReference type="PRINTS" id="PR00105">
    <property type="entry name" value="C5METTRFRASE"/>
</dbReference>
<evidence type="ECO:0000256" key="5">
    <source>
        <dbReference type="ARBA" id="ARBA00047422"/>
    </source>
</evidence>
<dbReference type="SUPFAM" id="SSF53335">
    <property type="entry name" value="S-adenosyl-L-methionine-dependent methyltransferases"/>
    <property type="match status" value="1"/>
</dbReference>
<evidence type="ECO:0000256" key="8">
    <source>
        <dbReference type="RuleBase" id="RU000417"/>
    </source>
</evidence>
<dbReference type="EMBL" id="JAWXVH010000001">
    <property type="protein sequence ID" value="MDX6184248.1"/>
    <property type="molecule type" value="Genomic_DNA"/>
</dbReference>
<reference evidence="10 12" key="1">
    <citation type="submission" date="2023-11" db="EMBL/GenBank/DDBJ databases">
        <title>Unpublished Manusciprt.</title>
        <authorList>
            <person name="Saticioglu I.B."/>
            <person name="Ay H."/>
            <person name="Ajmi N."/>
            <person name="Altun S."/>
            <person name="Duman M."/>
        </authorList>
    </citation>
    <scope>NUCLEOTIDE SEQUENCE</scope>
    <source>
        <strain evidence="9 12">Fl-33</strain>
        <strain evidence="10">Fl-77</strain>
    </source>
</reference>
<evidence type="ECO:0000256" key="7">
    <source>
        <dbReference type="RuleBase" id="RU000416"/>
    </source>
</evidence>
<evidence type="ECO:0000256" key="6">
    <source>
        <dbReference type="PROSITE-ProRule" id="PRU01016"/>
    </source>
</evidence>
<evidence type="ECO:0000256" key="4">
    <source>
        <dbReference type="ARBA" id="ARBA00022747"/>
    </source>
</evidence>
<dbReference type="InterPro" id="IPR050390">
    <property type="entry name" value="C5-Methyltransferase"/>
</dbReference>
<evidence type="ECO:0000313" key="9">
    <source>
        <dbReference type="EMBL" id="MDX6180648.1"/>
    </source>
</evidence>
<organism evidence="10 11">
    <name type="scientific">Flavobacterium flavipigmentatum</name>
    <dbReference type="NCBI Taxonomy" id="2893884"/>
    <lineage>
        <taxon>Bacteria</taxon>
        <taxon>Pseudomonadati</taxon>
        <taxon>Bacteroidota</taxon>
        <taxon>Flavobacteriia</taxon>
        <taxon>Flavobacteriales</taxon>
        <taxon>Flavobacteriaceae</taxon>
        <taxon>Flavobacterium</taxon>
    </lineage>
</organism>
<dbReference type="InterPro" id="IPR031303">
    <property type="entry name" value="C5_meth_CS"/>
</dbReference>
<dbReference type="RefSeq" id="WP_229975369.1">
    <property type="nucleotide sequence ID" value="NZ_CP087133.1"/>
</dbReference>
<dbReference type="PANTHER" id="PTHR10629:SF52">
    <property type="entry name" value="DNA (CYTOSINE-5)-METHYLTRANSFERASE 1"/>
    <property type="match status" value="1"/>
</dbReference>
<dbReference type="PROSITE" id="PS00095">
    <property type="entry name" value="C5_MTASE_2"/>
    <property type="match status" value="1"/>
</dbReference>
<evidence type="ECO:0000313" key="12">
    <source>
        <dbReference type="Proteomes" id="UP001278738"/>
    </source>
</evidence>
<feature type="active site" evidence="6">
    <location>
        <position position="89"/>
    </location>
</feature>
<dbReference type="GO" id="GO:0003677">
    <property type="term" value="F:DNA binding"/>
    <property type="evidence" value="ECO:0007669"/>
    <property type="project" value="TreeGrafter"/>
</dbReference>
<gene>
    <name evidence="10" type="primary">dcm</name>
    <name evidence="9" type="ORF">SGQ18_00680</name>
    <name evidence="10" type="ORF">SGQ44_00680</name>
</gene>
<keyword evidence="4" id="KW-0680">Restriction system</keyword>
<name>A0AAJ2S4C7_9FLAO</name>
<comment type="similarity">
    <text evidence="6 7">Belongs to the class I-like SAM-binding methyltransferase superfamily. C5-methyltransferase family.</text>
</comment>
<comment type="catalytic activity">
    <reaction evidence="5 8">
        <text>a 2'-deoxycytidine in DNA + S-adenosyl-L-methionine = a 5-methyl-2'-deoxycytidine in DNA + S-adenosyl-L-homocysteine + H(+)</text>
        <dbReference type="Rhea" id="RHEA:13681"/>
        <dbReference type="Rhea" id="RHEA-COMP:11369"/>
        <dbReference type="Rhea" id="RHEA-COMP:11370"/>
        <dbReference type="ChEBI" id="CHEBI:15378"/>
        <dbReference type="ChEBI" id="CHEBI:57856"/>
        <dbReference type="ChEBI" id="CHEBI:59789"/>
        <dbReference type="ChEBI" id="CHEBI:85452"/>
        <dbReference type="ChEBI" id="CHEBI:85454"/>
        <dbReference type="EC" id="2.1.1.37"/>
    </reaction>
</comment>
<evidence type="ECO:0000256" key="1">
    <source>
        <dbReference type="ARBA" id="ARBA00022603"/>
    </source>
</evidence>
<dbReference type="Gene3D" id="3.40.50.150">
    <property type="entry name" value="Vaccinia Virus protein VP39"/>
    <property type="match status" value="1"/>
</dbReference>
<dbReference type="InterPro" id="IPR001525">
    <property type="entry name" value="C5_MeTfrase"/>
</dbReference>
<sequence length="367" mass="41428">MKENTNKLTYKNFEVVDLFCGIGGLSHGFVKEKFSVKAGIDFDNSCEFAFENNNNAKFLHRDIKDFSPSELLSLYGKGKKKILVGCAPCQPFSIYNRNSSNIENRPEDKWKLLYSFSNLIDETEPEIISMENVPLVVTFDGGKVFKDFISRLESKGYLVSWSVVNAQDYGVAQRRKRLILFGTKLGEKIKLIEPTIKDKKYKTVQDAIGHLPSIADGETHSDDPLHHAKKLNSLNKQRIRATPEGGSWKDWDESLWLECHKKDSGKNFKSVYGRMKWNDVAPTMTTYCTGLSNGRFGHPVQDRAISLREAALIQSFPEDYNFIDPNSEFSSPTIARQIGNAVPVGLGIAVAQSIKNHIKEIGKKEQH</sequence>
<dbReference type="Pfam" id="PF00145">
    <property type="entry name" value="DNA_methylase"/>
    <property type="match status" value="1"/>
</dbReference>
<dbReference type="GO" id="GO:0003886">
    <property type="term" value="F:DNA (cytosine-5-)-methyltransferase activity"/>
    <property type="evidence" value="ECO:0007669"/>
    <property type="project" value="UniProtKB-EC"/>
</dbReference>
<protein>
    <recommendedName>
        <fullName evidence="8">Cytosine-specific methyltransferase</fullName>
        <ecNumber evidence="8">2.1.1.37</ecNumber>
    </recommendedName>
</protein>
<dbReference type="NCBIfam" id="TIGR00675">
    <property type="entry name" value="dcm"/>
    <property type="match status" value="1"/>
</dbReference>
<dbReference type="Proteomes" id="UP001270053">
    <property type="component" value="Unassembled WGS sequence"/>
</dbReference>
<dbReference type="GO" id="GO:0032259">
    <property type="term" value="P:methylation"/>
    <property type="evidence" value="ECO:0007669"/>
    <property type="project" value="UniProtKB-KW"/>
</dbReference>
<keyword evidence="12" id="KW-1185">Reference proteome</keyword>
<dbReference type="EC" id="2.1.1.37" evidence="8"/>
<proteinExistence type="inferred from homology"/>
<accession>A0AAJ2S4C7</accession>
<dbReference type="Gene3D" id="3.90.120.10">
    <property type="entry name" value="DNA Methylase, subunit A, domain 2"/>
    <property type="match status" value="1"/>
</dbReference>
<dbReference type="InterPro" id="IPR029063">
    <property type="entry name" value="SAM-dependent_MTases_sf"/>
</dbReference>
<dbReference type="PROSITE" id="PS00094">
    <property type="entry name" value="C5_MTASE_1"/>
    <property type="match status" value="1"/>
</dbReference>
<dbReference type="PROSITE" id="PS51679">
    <property type="entry name" value="SAM_MT_C5"/>
    <property type="match status" value="1"/>
</dbReference>
<dbReference type="InterPro" id="IPR018117">
    <property type="entry name" value="C5_DNA_meth_AS"/>
</dbReference>
<evidence type="ECO:0000313" key="11">
    <source>
        <dbReference type="Proteomes" id="UP001270053"/>
    </source>
</evidence>
<dbReference type="Proteomes" id="UP001278738">
    <property type="component" value="Unassembled WGS sequence"/>
</dbReference>
<evidence type="ECO:0000256" key="2">
    <source>
        <dbReference type="ARBA" id="ARBA00022679"/>
    </source>
</evidence>
<dbReference type="AlphaFoldDB" id="A0AAJ2S4C7"/>